<reference evidence="2" key="1">
    <citation type="submission" date="2022-11" db="EMBL/GenBank/DDBJ databases">
        <title>Isolation and characterization of PLA-degrading bacterium Massilia sp. from Antarctic soil.</title>
        <authorList>
            <person name="Sato K."/>
            <person name="Gomez-Fuentes C."/>
            <person name="Ahmad S.A."/>
            <person name="Zulkharnain A."/>
        </authorList>
    </citation>
    <scope>NUCLEOTIDE SEQUENCE</scope>
    <source>
        <strain evidence="2">N-3</strain>
    </source>
</reference>
<dbReference type="InterPro" id="IPR029044">
    <property type="entry name" value="Nucleotide-diphossugar_trans"/>
</dbReference>
<evidence type="ECO:0000259" key="1">
    <source>
        <dbReference type="Pfam" id="PF00535"/>
    </source>
</evidence>
<dbReference type="EMBL" id="AP026966">
    <property type="protein sequence ID" value="BDT56857.1"/>
    <property type="molecule type" value="Genomic_DNA"/>
</dbReference>
<accession>A0ABM8C104</accession>
<dbReference type="PANTHER" id="PTHR43685">
    <property type="entry name" value="GLYCOSYLTRANSFERASE"/>
    <property type="match status" value="1"/>
</dbReference>
<evidence type="ECO:0000313" key="3">
    <source>
        <dbReference type="Proteomes" id="UP001163336"/>
    </source>
</evidence>
<dbReference type="Gene3D" id="3.90.550.10">
    <property type="entry name" value="Spore Coat Polysaccharide Biosynthesis Protein SpsA, Chain A"/>
    <property type="match status" value="1"/>
</dbReference>
<dbReference type="SUPFAM" id="SSF53448">
    <property type="entry name" value="Nucleotide-diphospho-sugar transferases"/>
    <property type="match status" value="1"/>
</dbReference>
<sequence length="301" mass="33372">MDLTVIVSDNNSTPDNQKANKAALSKFPGLKMKYLLALQQGRSAALNFSLAHTADEYLGFIDDDEKLDPSWFEVAAAYIRKGEIDFLGGPYKPDWQSPPPSWLPMHVGAYRAVLGWIEQSDRAQPFKEFGGSICGGNCIVKRSALLEAGGFATDIGRSKGNLMGGEDDELHRNLMLKGFHGIYDPALVIYHFIPESRMTRSYHMRWSFWSGASNGVRLQWLPPEPVPTLFGLPRYRYSRAFAGLLRFARFLVSRAPNSGALSFTGLMDAIYLLGTLYGKLVLSRRCGRRLVGAVVSATPNT</sequence>
<evidence type="ECO:0000313" key="2">
    <source>
        <dbReference type="EMBL" id="BDT56857.1"/>
    </source>
</evidence>
<dbReference type="InterPro" id="IPR001173">
    <property type="entry name" value="Glyco_trans_2-like"/>
</dbReference>
<dbReference type="PANTHER" id="PTHR43685:SF3">
    <property type="entry name" value="SLR2126 PROTEIN"/>
    <property type="match status" value="1"/>
</dbReference>
<name>A0ABM8C104_9BURK</name>
<feature type="domain" description="Glycosyltransferase 2-like" evidence="1">
    <location>
        <begin position="2"/>
        <end position="145"/>
    </location>
</feature>
<protein>
    <recommendedName>
        <fullName evidence="1">Glycosyltransferase 2-like domain-containing protein</fullName>
    </recommendedName>
</protein>
<organism evidence="2 3">
    <name type="scientific">Massilia varians</name>
    <dbReference type="NCBI Taxonomy" id="457921"/>
    <lineage>
        <taxon>Bacteria</taxon>
        <taxon>Pseudomonadati</taxon>
        <taxon>Pseudomonadota</taxon>
        <taxon>Betaproteobacteria</taxon>
        <taxon>Burkholderiales</taxon>
        <taxon>Oxalobacteraceae</taxon>
        <taxon>Telluria group</taxon>
        <taxon>Massilia</taxon>
    </lineage>
</organism>
<keyword evidence="3" id="KW-1185">Reference proteome</keyword>
<dbReference type="Pfam" id="PF00535">
    <property type="entry name" value="Glycos_transf_2"/>
    <property type="match status" value="1"/>
</dbReference>
<gene>
    <name evidence="2" type="ORF">MasN3_03510</name>
</gene>
<dbReference type="Proteomes" id="UP001163336">
    <property type="component" value="Chromosome"/>
</dbReference>
<dbReference type="InterPro" id="IPR050834">
    <property type="entry name" value="Glycosyltransf_2"/>
</dbReference>
<proteinExistence type="predicted"/>